<dbReference type="PANTHER" id="PTHR33447">
    <property type="entry name" value="GLUTATHIONE GAMMA-GLUTAMYLCYSTEINYLTRANSFERASE"/>
    <property type="match status" value="1"/>
</dbReference>
<organism evidence="7 8">
    <name type="scientific">Tistlia consotensis USBA 355</name>
    <dbReference type="NCBI Taxonomy" id="560819"/>
    <lineage>
        <taxon>Bacteria</taxon>
        <taxon>Pseudomonadati</taxon>
        <taxon>Pseudomonadota</taxon>
        <taxon>Alphaproteobacteria</taxon>
        <taxon>Rhodospirillales</taxon>
        <taxon>Rhodovibrionaceae</taxon>
        <taxon>Tistlia</taxon>
    </lineage>
</organism>
<evidence type="ECO:0000256" key="1">
    <source>
        <dbReference type="ARBA" id="ARBA00012468"/>
    </source>
</evidence>
<dbReference type="STRING" id="560819.SAMN05428998_11710"/>
<dbReference type="GO" id="GO:0046872">
    <property type="term" value="F:metal ion binding"/>
    <property type="evidence" value="ECO:0007669"/>
    <property type="project" value="UniProtKB-KW"/>
</dbReference>
<keyword evidence="3" id="KW-0808">Transferase</keyword>
<evidence type="ECO:0000256" key="3">
    <source>
        <dbReference type="ARBA" id="ARBA00022679"/>
    </source>
</evidence>
<dbReference type="PANTHER" id="PTHR33447:SF20">
    <property type="entry name" value="GLUTATHIONE GAMMA-GLUTAMYLCYSTEINYLTRANSFERASE"/>
    <property type="match status" value="1"/>
</dbReference>
<accession>A0A1Y6CBV9</accession>
<dbReference type="Pfam" id="PF05023">
    <property type="entry name" value="Phytochelatin"/>
    <property type="match status" value="1"/>
</dbReference>
<dbReference type="Gene3D" id="3.90.70.30">
    <property type="entry name" value="Phytochelatin synthase, N-terminal domain"/>
    <property type="match status" value="1"/>
</dbReference>
<proteinExistence type="predicted"/>
<dbReference type="InterPro" id="IPR038765">
    <property type="entry name" value="Papain-like_cys_pep_sf"/>
</dbReference>
<dbReference type="AlphaFoldDB" id="A0A1Y6CBV9"/>
<dbReference type="PROSITE" id="PS51443">
    <property type="entry name" value="PCS"/>
    <property type="match status" value="1"/>
</dbReference>
<keyword evidence="2" id="KW-0104">Cadmium</keyword>
<dbReference type="InterPro" id="IPR007719">
    <property type="entry name" value="PCS_N"/>
</dbReference>
<dbReference type="RefSeq" id="WP_085124246.1">
    <property type="nucleotide sequence ID" value="NZ_FWZX01000017.1"/>
</dbReference>
<evidence type="ECO:0000256" key="2">
    <source>
        <dbReference type="ARBA" id="ARBA00022539"/>
    </source>
</evidence>
<evidence type="ECO:0000256" key="5">
    <source>
        <dbReference type="SAM" id="SignalP"/>
    </source>
</evidence>
<dbReference type="EC" id="2.3.2.15" evidence="1"/>
<dbReference type="GO" id="GO:0010038">
    <property type="term" value="P:response to metal ion"/>
    <property type="evidence" value="ECO:0007669"/>
    <property type="project" value="InterPro"/>
</dbReference>
<name>A0A1Y6CBV9_9PROT</name>
<keyword evidence="4" id="KW-0479">Metal-binding</keyword>
<evidence type="ECO:0000313" key="8">
    <source>
        <dbReference type="Proteomes" id="UP000192917"/>
    </source>
</evidence>
<feature type="domain" description="Peptidase C83" evidence="6">
    <location>
        <begin position="18"/>
        <end position="259"/>
    </location>
</feature>
<dbReference type="GO" id="GO:0016756">
    <property type="term" value="F:glutathione gamma-glutamylcysteinyltransferase activity"/>
    <property type="evidence" value="ECO:0007669"/>
    <property type="project" value="UniProtKB-EC"/>
</dbReference>
<reference evidence="7 8" key="1">
    <citation type="submission" date="2017-04" db="EMBL/GenBank/DDBJ databases">
        <authorList>
            <person name="Afonso C.L."/>
            <person name="Miller P.J."/>
            <person name="Scott M.A."/>
            <person name="Spackman E."/>
            <person name="Goraichik I."/>
            <person name="Dimitrov K.M."/>
            <person name="Suarez D.L."/>
            <person name="Swayne D.E."/>
        </authorList>
    </citation>
    <scope>NUCLEOTIDE SEQUENCE [LARGE SCALE GENOMIC DNA]</scope>
    <source>
        <strain evidence="7 8">USBA 355</strain>
    </source>
</reference>
<dbReference type="EMBL" id="FWZX01000017">
    <property type="protein sequence ID" value="SMF47533.1"/>
    <property type="molecule type" value="Genomic_DNA"/>
</dbReference>
<dbReference type="InterPro" id="IPR040409">
    <property type="entry name" value="PCS-like"/>
</dbReference>
<keyword evidence="5" id="KW-0732">Signal</keyword>
<keyword evidence="8" id="KW-1185">Reference proteome</keyword>
<feature type="chain" id="PRO_5013209772" description="glutathione gamma-glutamylcysteinyltransferase" evidence="5">
    <location>
        <begin position="28"/>
        <end position="259"/>
    </location>
</feature>
<feature type="signal peptide" evidence="5">
    <location>
        <begin position="1"/>
        <end position="27"/>
    </location>
</feature>
<protein>
    <recommendedName>
        <fullName evidence="1">glutathione gamma-glutamylcysteinyltransferase</fullName>
        <ecNumber evidence="1">2.3.2.15</ecNumber>
    </recommendedName>
</protein>
<evidence type="ECO:0000256" key="4">
    <source>
        <dbReference type="ARBA" id="ARBA00022723"/>
    </source>
</evidence>
<evidence type="ECO:0000313" key="7">
    <source>
        <dbReference type="EMBL" id="SMF47533.1"/>
    </source>
</evidence>
<dbReference type="InterPro" id="IPR038156">
    <property type="entry name" value="PCS_N_sf"/>
</dbReference>
<evidence type="ECO:0000259" key="6">
    <source>
        <dbReference type="PROSITE" id="PS51443"/>
    </source>
</evidence>
<dbReference type="GO" id="GO:0046938">
    <property type="term" value="P:phytochelatin biosynthetic process"/>
    <property type="evidence" value="ECO:0007669"/>
    <property type="project" value="InterPro"/>
</dbReference>
<dbReference type="Proteomes" id="UP000192917">
    <property type="component" value="Unassembled WGS sequence"/>
</dbReference>
<dbReference type="SUPFAM" id="SSF54001">
    <property type="entry name" value="Cysteine proteinases"/>
    <property type="match status" value="1"/>
</dbReference>
<sequence>MRRSLRGACGALALVVGLVLALAPARADSQAPAKPKFGPDAVPFYAAPDYLRSHAAPDWWALSGFYVPQQTSSACSLAAIVTVLNAFRGLPASAEEPIVTQAALLEKTGDEGWTAKVVEEGDGITFADLPVYLDESLKAYGLSGYAIEVVRPTADTPEELARLQALLAENEASADDFLLVYFNQGVLTGDWDGPHVSPVGAYDAGSGRVLLLDVDREWYVPYWSSAEKLLQAMLRPAPADQGVLAGQTGGLVRLKRVGS</sequence>
<gene>
    <name evidence="7" type="ORF">SAMN05428998_11710</name>
</gene>